<dbReference type="InterPro" id="IPR000387">
    <property type="entry name" value="Tyr_Pase_dom"/>
</dbReference>
<reference evidence="3" key="1">
    <citation type="journal article" date="2023" name="G3 (Bethesda)">
        <title>Whole genome assembly and annotation of the endangered Caribbean coral Acropora cervicornis.</title>
        <authorList>
            <person name="Selwyn J.D."/>
            <person name="Vollmer S.V."/>
        </authorList>
    </citation>
    <scope>NUCLEOTIDE SEQUENCE</scope>
    <source>
        <strain evidence="3">K2</strain>
    </source>
</reference>
<dbReference type="InterPro" id="IPR016130">
    <property type="entry name" value="Tyr_Pase_AS"/>
</dbReference>
<evidence type="ECO:0000313" key="3">
    <source>
        <dbReference type="EMBL" id="KAK2549902.1"/>
    </source>
</evidence>
<evidence type="ECO:0000259" key="2">
    <source>
        <dbReference type="PROSITE" id="PS50056"/>
    </source>
</evidence>
<dbReference type="InterPro" id="IPR029021">
    <property type="entry name" value="Prot-tyrosine_phosphatase-like"/>
</dbReference>
<name>A0AAD9UU95_ACRCE</name>
<dbReference type="InterPro" id="IPR003595">
    <property type="entry name" value="Tyr_Pase_cat"/>
</dbReference>
<dbReference type="PROSITE" id="PS00383">
    <property type="entry name" value="TYR_PHOSPHATASE_1"/>
    <property type="match status" value="1"/>
</dbReference>
<dbReference type="InterPro" id="IPR050561">
    <property type="entry name" value="PTP"/>
</dbReference>
<keyword evidence="4" id="KW-1185">Reference proteome</keyword>
<comment type="caution">
    <text evidence="3">The sequence shown here is derived from an EMBL/GenBank/DDBJ whole genome shotgun (WGS) entry which is preliminary data.</text>
</comment>
<dbReference type="EMBL" id="JARQWQ010000118">
    <property type="protein sequence ID" value="KAK2549902.1"/>
    <property type="molecule type" value="Genomic_DNA"/>
</dbReference>
<protein>
    <submittedName>
        <fullName evidence="3">Protein tyrosine phosphatase domain-containing protein 1</fullName>
    </submittedName>
</protein>
<sequence length="528" mass="59233">MQEDIYFYNFGWNDYGVRSLESILDMVKVMSFALTKGKAAVHCHAGLGRTGVLIACYLVFSERIEAEEAIHRVRSNSAPGAIKFTLLQYLKRQKHLLHGMEARNLKHIPKVLHVCCCRLLEVAAVKSADMPLTIALFREVKAVFSEVFDSDVPNVSSSEDPIQPSISEDIVNALKHNPYVDFSVQVLQTSSMQHAHSWDAVDNVNDTPDIEHHGKYLLRLDLSKDPKNCMGRGRRASYSSFVHSSDVGLLPSSRGLKLEPIKLARNKAKSKKDGKKLASLESEGSIDMTEESKTAENKFCNSLKQNAIEQATANDRIQVATCLALSACADSSVNNRVERVKNLKLSIDTNQHNSVKKNYLSLFSQRKLNSSGSWEEVYSESDPWILTRLLWSWLSELAKPVITEEEITLLEEKAEDPIAAVKELGFGVRGTLECLITTIYELEPLPHELSDRVLRHTAMVLTQNKELSLTLSRRRSERSSNALTPLQSPEQTTADGTEIPETVPCSPSFRLLRFLWLLLESLKNKRGL</sequence>
<accession>A0AAD9UU95</accession>
<feature type="compositionally biased region" description="Polar residues" evidence="1">
    <location>
        <begin position="481"/>
        <end position="495"/>
    </location>
</feature>
<organism evidence="3 4">
    <name type="scientific">Acropora cervicornis</name>
    <name type="common">Staghorn coral</name>
    <dbReference type="NCBI Taxonomy" id="6130"/>
    <lineage>
        <taxon>Eukaryota</taxon>
        <taxon>Metazoa</taxon>
        <taxon>Cnidaria</taxon>
        <taxon>Anthozoa</taxon>
        <taxon>Hexacorallia</taxon>
        <taxon>Scleractinia</taxon>
        <taxon>Astrocoeniina</taxon>
        <taxon>Acroporidae</taxon>
        <taxon>Acropora</taxon>
    </lineage>
</organism>
<evidence type="ECO:0000313" key="4">
    <source>
        <dbReference type="Proteomes" id="UP001249851"/>
    </source>
</evidence>
<dbReference type="InterPro" id="IPR000340">
    <property type="entry name" value="Dual-sp_phosphatase_cat-dom"/>
</dbReference>
<proteinExistence type="predicted"/>
<dbReference type="Pfam" id="PF00782">
    <property type="entry name" value="DSPc"/>
    <property type="match status" value="1"/>
</dbReference>
<reference evidence="3" key="2">
    <citation type="journal article" date="2023" name="Science">
        <title>Genomic signatures of disease resistance in endangered staghorn corals.</title>
        <authorList>
            <person name="Vollmer S.V."/>
            <person name="Selwyn J.D."/>
            <person name="Despard B.A."/>
            <person name="Roesel C.L."/>
        </authorList>
    </citation>
    <scope>NUCLEOTIDE SEQUENCE</scope>
    <source>
        <strain evidence="3">K2</strain>
    </source>
</reference>
<dbReference type="SUPFAM" id="SSF52799">
    <property type="entry name" value="(Phosphotyrosine protein) phosphatases II"/>
    <property type="match status" value="1"/>
</dbReference>
<dbReference type="AlphaFoldDB" id="A0AAD9UU95"/>
<dbReference type="Gene3D" id="3.90.190.10">
    <property type="entry name" value="Protein tyrosine phosphatase superfamily"/>
    <property type="match status" value="1"/>
</dbReference>
<evidence type="ECO:0000256" key="1">
    <source>
        <dbReference type="SAM" id="MobiDB-lite"/>
    </source>
</evidence>
<dbReference type="PROSITE" id="PS50056">
    <property type="entry name" value="TYR_PHOSPHATASE_2"/>
    <property type="match status" value="1"/>
</dbReference>
<feature type="domain" description="Tyrosine specific protein phosphatases" evidence="2">
    <location>
        <begin position="21"/>
        <end position="75"/>
    </location>
</feature>
<dbReference type="PANTHER" id="PTHR23339">
    <property type="entry name" value="TYROSINE SPECIFIC PROTEIN PHOSPHATASE AND DUAL SPECIFICITY PROTEIN PHOSPHATASE"/>
    <property type="match status" value="1"/>
</dbReference>
<dbReference type="SMART" id="SM00404">
    <property type="entry name" value="PTPc_motif"/>
    <property type="match status" value="1"/>
</dbReference>
<feature type="region of interest" description="Disordered" evidence="1">
    <location>
        <begin position="473"/>
        <end position="501"/>
    </location>
</feature>
<dbReference type="Proteomes" id="UP001249851">
    <property type="component" value="Unassembled WGS sequence"/>
</dbReference>
<gene>
    <name evidence="3" type="ORF">P5673_029500</name>
</gene>